<dbReference type="GO" id="GO:0016787">
    <property type="term" value="F:hydrolase activity"/>
    <property type="evidence" value="ECO:0007669"/>
    <property type="project" value="UniProtKB-KW"/>
</dbReference>
<evidence type="ECO:0000256" key="3">
    <source>
        <dbReference type="SAM" id="MobiDB-lite"/>
    </source>
</evidence>
<protein>
    <recommendedName>
        <fullName evidence="4">SGNH hydrolase-type esterase domain-containing protein</fullName>
    </recommendedName>
</protein>
<dbReference type="SUPFAM" id="SSF52266">
    <property type="entry name" value="SGNH hydrolase"/>
    <property type="match status" value="1"/>
</dbReference>
<evidence type="ECO:0000256" key="2">
    <source>
        <dbReference type="ARBA" id="ARBA00022801"/>
    </source>
</evidence>
<dbReference type="Gene3D" id="3.40.50.1110">
    <property type="entry name" value="SGNH hydrolase"/>
    <property type="match status" value="1"/>
</dbReference>
<sequence length="411" mass="46777">MTEYVFYHTEAVKEKKIDVKPSRYYESGGGFGFFKEKSLKSSHSCSLPELNTGFIPSPEFQQEIAIRQDEYGCYVDSKSMFIPLSFQADTGDQGNYLMTITLFAKEEEKEVLLFVGRRQLVWRGSLRAKEEWSGSFPVSISDFIPRGETGRFRDEAVKVTVISRSVRLKTLNIEKWKGKTLYLAGDSTVTDQNAQYPYNPAESYGGWGQMLPVFLNGNYAVSNHAHSGLTTESFRSEGHYEILMEQISDGDVCLFQFGHNDQKVDHLKAEGGYRNNLIQYILEIREKGAIPVLVTPLARNSWLENGKTYNDLLKEYAWEVMKLSESMGVPAVDLHETSMELLKEHGLKESGRWFYPSDYTHTNDYGAWKMAGFVWKGLADAGVISPDRKEAPEWEPPKESVRLSIDKGEHL</sequence>
<feature type="domain" description="SGNH hydrolase-type esterase" evidence="4">
    <location>
        <begin position="185"/>
        <end position="367"/>
    </location>
</feature>
<dbReference type="PANTHER" id="PTHR43695">
    <property type="entry name" value="PUTATIVE (AFU_ORTHOLOGUE AFUA_2G17250)-RELATED"/>
    <property type="match status" value="1"/>
</dbReference>
<dbReference type="AlphaFoldDB" id="A0A3E2NGT9"/>
<dbReference type="OrthoDB" id="9807041at2"/>
<dbReference type="InterPro" id="IPR036514">
    <property type="entry name" value="SGNH_hydro_sf"/>
</dbReference>
<keyword evidence="2" id="KW-0378">Hydrolase</keyword>
<evidence type="ECO:0000259" key="4">
    <source>
        <dbReference type="Pfam" id="PF13472"/>
    </source>
</evidence>
<gene>
    <name evidence="5" type="ORF">DS742_04475</name>
</gene>
<name>A0A3E2NGT9_9FIRM</name>
<accession>A0A3E2NGT9</accession>
<dbReference type="PANTHER" id="PTHR43695:SF1">
    <property type="entry name" value="RHAMNOGALACTURONAN ACETYLESTERASE"/>
    <property type="match status" value="1"/>
</dbReference>
<dbReference type="Pfam" id="PF13472">
    <property type="entry name" value="Lipase_GDSL_2"/>
    <property type="match status" value="1"/>
</dbReference>
<dbReference type="CDD" id="cd01821">
    <property type="entry name" value="Rhamnogalacturan_acetylesterase_like"/>
    <property type="match status" value="1"/>
</dbReference>
<comment type="similarity">
    <text evidence="1">Belongs to the 'GDSL' lipolytic enzyme family.</text>
</comment>
<reference evidence="5 6" key="1">
    <citation type="submission" date="2018-07" db="EMBL/GenBank/DDBJ databases">
        <title>New species, Clostridium PI-S10-A1B.</title>
        <authorList>
            <person name="Krishna G."/>
            <person name="Summeta K."/>
            <person name="Shikha S."/>
            <person name="Prabhu P.B."/>
            <person name="Suresh K."/>
        </authorList>
    </citation>
    <scope>NUCLEOTIDE SEQUENCE [LARGE SCALE GENOMIC DNA]</scope>
    <source>
        <strain evidence="5 6">PI-S10-A1B</strain>
    </source>
</reference>
<feature type="region of interest" description="Disordered" evidence="3">
    <location>
        <begin position="387"/>
        <end position="411"/>
    </location>
</feature>
<dbReference type="RefSeq" id="WP_117415809.1">
    <property type="nucleotide sequence ID" value="NZ_QOHO01000013.1"/>
</dbReference>
<organism evidence="5 6">
    <name type="scientific">Lacrimispora amygdalina</name>
    <dbReference type="NCBI Taxonomy" id="253257"/>
    <lineage>
        <taxon>Bacteria</taxon>
        <taxon>Bacillati</taxon>
        <taxon>Bacillota</taxon>
        <taxon>Clostridia</taxon>
        <taxon>Lachnospirales</taxon>
        <taxon>Lachnospiraceae</taxon>
        <taxon>Lacrimispora</taxon>
    </lineage>
</organism>
<comment type="caution">
    <text evidence="5">The sequence shown here is derived from an EMBL/GenBank/DDBJ whole genome shotgun (WGS) entry which is preliminary data.</text>
</comment>
<dbReference type="InterPro" id="IPR013830">
    <property type="entry name" value="SGNH_hydro"/>
</dbReference>
<dbReference type="Proteomes" id="UP000260680">
    <property type="component" value="Unassembled WGS sequence"/>
</dbReference>
<proteinExistence type="inferred from homology"/>
<dbReference type="InterPro" id="IPR037459">
    <property type="entry name" value="RhgT-like"/>
</dbReference>
<evidence type="ECO:0000313" key="5">
    <source>
        <dbReference type="EMBL" id="RFZ80224.1"/>
    </source>
</evidence>
<evidence type="ECO:0000256" key="1">
    <source>
        <dbReference type="ARBA" id="ARBA00008668"/>
    </source>
</evidence>
<dbReference type="EMBL" id="QOHO01000013">
    <property type="protein sequence ID" value="RFZ80224.1"/>
    <property type="molecule type" value="Genomic_DNA"/>
</dbReference>
<evidence type="ECO:0000313" key="6">
    <source>
        <dbReference type="Proteomes" id="UP000260680"/>
    </source>
</evidence>